<reference evidence="1" key="1">
    <citation type="journal article" date="2019" name="Beilstein J. Org. Chem.">
        <title>Nanangenines: drimane sesquiterpenoids as the dominant metabolite cohort of a novel Australian fungus, Aspergillus nanangensis.</title>
        <authorList>
            <person name="Lacey H.J."/>
            <person name="Gilchrist C.L.M."/>
            <person name="Crombie A."/>
            <person name="Kalaitzis J.A."/>
            <person name="Vuong D."/>
            <person name="Rutledge P.J."/>
            <person name="Turner P."/>
            <person name="Pitt J.I."/>
            <person name="Lacey E."/>
            <person name="Chooi Y.H."/>
            <person name="Piggott A.M."/>
        </authorList>
    </citation>
    <scope>NUCLEOTIDE SEQUENCE</scope>
    <source>
        <strain evidence="1">MST-FP2251</strain>
    </source>
</reference>
<accession>A0AAD4CYZ9</accession>
<dbReference type="AlphaFoldDB" id="A0AAD4CYZ9"/>
<evidence type="ECO:0000313" key="1">
    <source>
        <dbReference type="EMBL" id="KAF9895249.1"/>
    </source>
</evidence>
<comment type="caution">
    <text evidence="1">The sequence shown here is derived from an EMBL/GenBank/DDBJ whole genome shotgun (WGS) entry which is preliminary data.</text>
</comment>
<dbReference type="EMBL" id="VCAU01000001">
    <property type="protein sequence ID" value="KAF9895249.1"/>
    <property type="molecule type" value="Genomic_DNA"/>
</dbReference>
<dbReference type="Gene3D" id="2.60.40.640">
    <property type="match status" value="1"/>
</dbReference>
<sequence length="412" mass="45715">MLFTTPNPADLKFDIAAPPRWSYAAGDTIIGNLVRHSPVVSPEATVQIVLTGRAKVKITESTGNSRKIYRDEYRFLGNSPQVLFRGPLHLPEGSGESLHWPFEVKIPTEPLASARTGHVQAASFLPLDRNDHPAYHVLPGTFLASHEGLRTCSVAKVEYALKATLRYKFGSHKSHEATWPVTLRHPVVQTGIGYELTTMRGQKKVQSQRLVPGMENADLSLRQKTQKLFGSSKVPEFHYEIQLTVPRIIQLDDPQFLPIVIHILPLSASTSEAIRDVAQPVQINWVKFSLRSRTSVMAPSRVFSSYSHDDQWSSTLNLSLPNAFNALESPLTISTGKGNEPIHIGEVFRLGLHAGGLTSGDRYLSRVSGIYPDFVTHNIKHVHMQEWQVSLTIAGETQKHEFSAALALIESS</sequence>
<name>A0AAD4CYZ9_ASPNN</name>
<organism evidence="1 2">
    <name type="scientific">Aspergillus nanangensis</name>
    <dbReference type="NCBI Taxonomy" id="2582783"/>
    <lineage>
        <taxon>Eukaryota</taxon>
        <taxon>Fungi</taxon>
        <taxon>Dikarya</taxon>
        <taxon>Ascomycota</taxon>
        <taxon>Pezizomycotina</taxon>
        <taxon>Eurotiomycetes</taxon>
        <taxon>Eurotiomycetidae</taxon>
        <taxon>Eurotiales</taxon>
        <taxon>Aspergillaceae</taxon>
        <taxon>Aspergillus</taxon>
        <taxon>Aspergillus subgen. Circumdati</taxon>
    </lineage>
</organism>
<dbReference type="InterPro" id="IPR014752">
    <property type="entry name" value="Arrestin-like_C"/>
</dbReference>
<protein>
    <recommendedName>
        <fullName evidence="3">Arrestin-like N-terminal domain-containing protein</fullName>
    </recommendedName>
</protein>
<gene>
    <name evidence="1" type="ORF">FE257_000151</name>
</gene>
<proteinExistence type="predicted"/>
<dbReference type="Proteomes" id="UP001194746">
    <property type="component" value="Unassembled WGS sequence"/>
</dbReference>
<evidence type="ECO:0008006" key="3">
    <source>
        <dbReference type="Google" id="ProtNLM"/>
    </source>
</evidence>
<reference evidence="1" key="2">
    <citation type="submission" date="2020-02" db="EMBL/GenBank/DDBJ databases">
        <authorList>
            <person name="Gilchrist C.L.M."/>
            <person name="Chooi Y.-H."/>
        </authorList>
    </citation>
    <scope>NUCLEOTIDE SEQUENCE</scope>
    <source>
        <strain evidence="1">MST-FP2251</strain>
    </source>
</reference>
<keyword evidence="2" id="KW-1185">Reference proteome</keyword>
<evidence type="ECO:0000313" key="2">
    <source>
        <dbReference type="Proteomes" id="UP001194746"/>
    </source>
</evidence>